<accession>A0A067T2I6</accession>
<reference evidence="2" key="1">
    <citation type="journal article" date="2014" name="Proc. Natl. Acad. Sci. U.S.A.">
        <title>Extensive sampling of basidiomycete genomes demonstrates inadequacy of the white-rot/brown-rot paradigm for wood decay fungi.</title>
        <authorList>
            <person name="Riley R."/>
            <person name="Salamov A.A."/>
            <person name="Brown D.W."/>
            <person name="Nagy L.G."/>
            <person name="Floudas D."/>
            <person name="Held B.W."/>
            <person name="Levasseur A."/>
            <person name="Lombard V."/>
            <person name="Morin E."/>
            <person name="Otillar R."/>
            <person name="Lindquist E.A."/>
            <person name="Sun H."/>
            <person name="LaButti K.M."/>
            <person name="Schmutz J."/>
            <person name="Jabbour D."/>
            <person name="Luo H."/>
            <person name="Baker S.E."/>
            <person name="Pisabarro A.G."/>
            <person name="Walton J.D."/>
            <person name="Blanchette R.A."/>
            <person name="Henrissat B."/>
            <person name="Martin F."/>
            <person name="Cullen D."/>
            <person name="Hibbett D.S."/>
            <person name="Grigoriev I.V."/>
        </authorList>
    </citation>
    <scope>NUCLEOTIDE SEQUENCE [LARGE SCALE GENOMIC DNA]</scope>
    <source>
        <strain evidence="2">CBS 339.88</strain>
    </source>
</reference>
<sequence>MLTLSSSPDFSHIPPQKFIQDAKKEKHILDYQPAEVVDIAIQALQNVNVKLIEWRALLYRRMNVPVRVINYSYVVPDDDLEGASSILARLGLPLSSPSKVILKATGDFAAQGRYHRITQTTLSSGVQHLVLYPLSFSTLSFSEVTLEAPFHIQPSVRCTKIYVPPPPVLYASIIRMMLRYPRYCSTRTGLQSDLSELVDYHLLCLEGGYVDSEDDELWEDLQIEQRISDAVFKVLHWDQEWREGEEWIGDALAAVVRGTVDIDDLPDNSS</sequence>
<dbReference type="EMBL" id="KL142377">
    <property type="protein sequence ID" value="KDR77351.1"/>
    <property type="molecule type" value="Genomic_DNA"/>
</dbReference>
<dbReference type="OrthoDB" id="4202165at2759"/>
<proteinExistence type="predicted"/>
<protein>
    <submittedName>
        <fullName evidence="1">Uncharacterized protein</fullName>
    </submittedName>
</protein>
<gene>
    <name evidence="1" type="ORF">GALMADRAFT_139336</name>
</gene>
<evidence type="ECO:0000313" key="2">
    <source>
        <dbReference type="Proteomes" id="UP000027222"/>
    </source>
</evidence>
<organism evidence="1 2">
    <name type="scientific">Galerina marginata (strain CBS 339.88)</name>
    <dbReference type="NCBI Taxonomy" id="685588"/>
    <lineage>
        <taxon>Eukaryota</taxon>
        <taxon>Fungi</taxon>
        <taxon>Dikarya</taxon>
        <taxon>Basidiomycota</taxon>
        <taxon>Agaricomycotina</taxon>
        <taxon>Agaricomycetes</taxon>
        <taxon>Agaricomycetidae</taxon>
        <taxon>Agaricales</taxon>
        <taxon>Agaricineae</taxon>
        <taxon>Strophariaceae</taxon>
        <taxon>Galerina</taxon>
    </lineage>
</organism>
<keyword evidence="2" id="KW-1185">Reference proteome</keyword>
<dbReference type="HOGENOM" id="CLU_075379_0_0_1"/>
<dbReference type="Proteomes" id="UP000027222">
    <property type="component" value="Unassembled WGS sequence"/>
</dbReference>
<dbReference type="AlphaFoldDB" id="A0A067T2I6"/>
<evidence type="ECO:0000313" key="1">
    <source>
        <dbReference type="EMBL" id="KDR77351.1"/>
    </source>
</evidence>
<name>A0A067T2I6_GALM3</name>